<sequence>MGSSLHWRCAGALLLGAAACYSQPLKANGFEDFDDAELIDHIAGSVARGYGRMYGYGVDFKLIGKETPHQSPLLVQYNAPLKRCTFFISTRDKTWHSFEQYLEFFEGLPKQVVYEAFFAHESGHCVQMNEQIDFGPVRRRHREELYADVFALSHVERYYPKHRKAFQEAQLKMRRAALGIQNEYDFYKELLKLHYSPGLQSALKVKNPQERAYSIAKAVDLL</sequence>
<keyword evidence="3" id="KW-1185">Reference proteome</keyword>
<dbReference type="EMBL" id="CP053084">
    <property type="protein sequence ID" value="QJR28939.1"/>
    <property type="molecule type" value="Genomic_DNA"/>
</dbReference>
<accession>A0ABX6N3I7</accession>
<gene>
    <name evidence="2" type="ORF">HKT17_04050</name>
</gene>
<proteinExistence type="predicted"/>
<keyword evidence="1" id="KW-0732">Signal</keyword>
<dbReference type="Proteomes" id="UP000501130">
    <property type="component" value="Chromosome"/>
</dbReference>
<organism evidence="2 3">
    <name type="scientific">Limnobacter profundi</name>
    <dbReference type="NCBI Taxonomy" id="2732163"/>
    <lineage>
        <taxon>Bacteria</taxon>
        <taxon>Pseudomonadati</taxon>
        <taxon>Pseudomonadota</taxon>
        <taxon>Betaproteobacteria</taxon>
        <taxon>Burkholderiales</taxon>
        <taxon>Burkholderiaceae</taxon>
        <taxon>Limnobacter</taxon>
    </lineage>
</organism>
<name>A0ABX6N3I7_9BURK</name>
<feature type="chain" id="PRO_5046877257" evidence="1">
    <location>
        <begin position="28"/>
        <end position="222"/>
    </location>
</feature>
<feature type="signal peptide" evidence="1">
    <location>
        <begin position="1"/>
        <end position="27"/>
    </location>
</feature>
<evidence type="ECO:0000256" key="1">
    <source>
        <dbReference type="SAM" id="SignalP"/>
    </source>
</evidence>
<dbReference type="RefSeq" id="WP_171098023.1">
    <property type="nucleotide sequence ID" value="NZ_CP053084.1"/>
</dbReference>
<evidence type="ECO:0000313" key="2">
    <source>
        <dbReference type="EMBL" id="QJR28939.1"/>
    </source>
</evidence>
<protein>
    <submittedName>
        <fullName evidence="2">Uncharacterized protein</fullName>
    </submittedName>
</protein>
<evidence type="ECO:0000313" key="3">
    <source>
        <dbReference type="Proteomes" id="UP000501130"/>
    </source>
</evidence>
<reference evidence="2 3" key="1">
    <citation type="submission" date="2020-05" db="EMBL/GenBank/DDBJ databases">
        <title>Compete genome of Limnobacter sp. SAORIC-580.</title>
        <authorList>
            <person name="Song J."/>
            <person name="Cho J.-C."/>
        </authorList>
    </citation>
    <scope>NUCLEOTIDE SEQUENCE [LARGE SCALE GENOMIC DNA]</scope>
    <source>
        <strain evidence="2 3">SAORIC-580</strain>
    </source>
</reference>